<organism evidence="5 6">
    <name type="scientific">Secundilactobacillus odoratitofui DSM 19909 = JCM 15043</name>
    <dbReference type="NCBI Taxonomy" id="1423776"/>
    <lineage>
        <taxon>Bacteria</taxon>
        <taxon>Bacillati</taxon>
        <taxon>Bacillota</taxon>
        <taxon>Bacilli</taxon>
        <taxon>Lactobacillales</taxon>
        <taxon>Lactobacillaceae</taxon>
        <taxon>Secundilactobacillus</taxon>
    </lineage>
</organism>
<gene>
    <name evidence="5" type="ORF">FD04_GL002007</name>
</gene>
<comment type="caution">
    <text evidence="5">The sequence shown here is derived from an EMBL/GenBank/DDBJ whole genome shotgun (WGS) entry which is preliminary data.</text>
</comment>
<dbReference type="Gene3D" id="1.10.10.10">
    <property type="entry name" value="Winged helix-like DNA-binding domain superfamily/Winged helix DNA-binding domain"/>
    <property type="match status" value="1"/>
</dbReference>
<evidence type="ECO:0000256" key="1">
    <source>
        <dbReference type="ARBA" id="ARBA00023015"/>
    </source>
</evidence>
<dbReference type="InterPro" id="IPR036390">
    <property type="entry name" value="WH_DNA-bd_sf"/>
</dbReference>
<name>A0A0R1LXI1_9LACO</name>
<dbReference type="PROSITE" id="PS50995">
    <property type="entry name" value="HTH_MARR_2"/>
    <property type="match status" value="1"/>
</dbReference>
<dbReference type="InterPro" id="IPR036388">
    <property type="entry name" value="WH-like_DNA-bd_sf"/>
</dbReference>
<feature type="domain" description="HTH marR-type" evidence="4">
    <location>
        <begin position="15"/>
        <end position="147"/>
    </location>
</feature>
<dbReference type="GO" id="GO:0003677">
    <property type="term" value="F:DNA binding"/>
    <property type="evidence" value="ECO:0007669"/>
    <property type="project" value="UniProtKB-KW"/>
</dbReference>
<reference evidence="5 6" key="1">
    <citation type="journal article" date="2015" name="Genome Announc.">
        <title>Expanding the biotechnology potential of lactobacilli through comparative genomics of 213 strains and associated genera.</title>
        <authorList>
            <person name="Sun Z."/>
            <person name="Harris H.M."/>
            <person name="McCann A."/>
            <person name="Guo C."/>
            <person name="Argimon S."/>
            <person name="Zhang W."/>
            <person name="Yang X."/>
            <person name="Jeffery I.B."/>
            <person name="Cooney J.C."/>
            <person name="Kagawa T.F."/>
            <person name="Liu W."/>
            <person name="Song Y."/>
            <person name="Salvetti E."/>
            <person name="Wrobel A."/>
            <person name="Rasinkangas P."/>
            <person name="Parkhill J."/>
            <person name="Rea M.C."/>
            <person name="O'Sullivan O."/>
            <person name="Ritari J."/>
            <person name="Douillard F.P."/>
            <person name="Paul Ross R."/>
            <person name="Yang R."/>
            <person name="Briner A.E."/>
            <person name="Felis G.E."/>
            <person name="de Vos W.M."/>
            <person name="Barrangou R."/>
            <person name="Klaenhammer T.R."/>
            <person name="Caufield P.W."/>
            <person name="Cui Y."/>
            <person name="Zhang H."/>
            <person name="O'Toole P.W."/>
        </authorList>
    </citation>
    <scope>NUCLEOTIDE SEQUENCE [LARGE SCALE GENOMIC DNA]</scope>
    <source>
        <strain evidence="5 6">DSM 19909</strain>
    </source>
</reference>
<dbReference type="STRING" id="1423776.FD04_GL002007"/>
<dbReference type="AlphaFoldDB" id="A0A0R1LXI1"/>
<keyword evidence="6" id="KW-1185">Reference proteome</keyword>
<evidence type="ECO:0000256" key="2">
    <source>
        <dbReference type="ARBA" id="ARBA00023125"/>
    </source>
</evidence>
<evidence type="ECO:0000259" key="4">
    <source>
        <dbReference type="PROSITE" id="PS50995"/>
    </source>
</evidence>
<dbReference type="Pfam" id="PF12802">
    <property type="entry name" value="MarR_2"/>
    <property type="match status" value="1"/>
</dbReference>
<evidence type="ECO:0000313" key="6">
    <source>
        <dbReference type="Proteomes" id="UP000051160"/>
    </source>
</evidence>
<keyword evidence="2" id="KW-0238">DNA-binding</keyword>
<sequence length="155" mass="17867">MIQEEGTRLTLHTFPGDLAQCFSIIHRAFQRDTQPLYKAIDLNVTNAYILLLLDQQGERSQNELARTLVINKGQITREIKRLSELGYVSQTQSLDNRTTNVIRITDAGLKVVPKIVDIRNAWWQERLNRNHVDVNAPFAETLEKIMDELIVRNKA</sequence>
<dbReference type="Proteomes" id="UP000051160">
    <property type="component" value="Unassembled WGS sequence"/>
</dbReference>
<evidence type="ECO:0000256" key="3">
    <source>
        <dbReference type="ARBA" id="ARBA00023163"/>
    </source>
</evidence>
<dbReference type="InterPro" id="IPR000835">
    <property type="entry name" value="HTH_MarR-typ"/>
</dbReference>
<accession>A0A0R1LXI1</accession>
<dbReference type="EMBL" id="AZEE01000030">
    <property type="protein sequence ID" value="KRK97146.1"/>
    <property type="molecule type" value="Genomic_DNA"/>
</dbReference>
<proteinExistence type="predicted"/>
<dbReference type="PANTHER" id="PTHR42756:SF1">
    <property type="entry name" value="TRANSCRIPTIONAL REPRESSOR OF EMRAB OPERON"/>
    <property type="match status" value="1"/>
</dbReference>
<protein>
    <recommendedName>
        <fullName evidence="4">HTH marR-type domain-containing protein</fullName>
    </recommendedName>
</protein>
<dbReference type="SUPFAM" id="SSF46785">
    <property type="entry name" value="Winged helix' DNA-binding domain"/>
    <property type="match status" value="1"/>
</dbReference>
<evidence type="ECO:0000313" key="5">
    <source>
        <dbReference type="EMBL" id="KRK97146.1"/>
    </source>
</evidence>
<dbReference type="PANTHER" id="PTHR42756">
    <property type="entry name" value="TRANSCRIPTIONAL REGULATOR, MARR"/>
    <property type="match status" value="1"/>
</dbReference>
<keyword evidence="3" id="KW-0804">Transcription</keyword>
<dbReference type="PRINTS" id="PR00598">
    <property type="entry name" value="HTHMARR"/>
</dbReference>
<dbReference type="SMART" id="SM00347">
    <property type="entry name" value="HTH_MARR"/>
    <property type="match status" value="1"/>
</dbReference>
<dbReference type="PATRIC" id="fig|1423776.4.peg.2033"/>
<keyword evidence="1" id="KW-0805">Transcription regulation</keyword>
<dbReference type="GO" id="GO:0003700">
    <property type="term" value="F:DNA-binding transcription factor activity"/>
    <property type="evidence" value="ECO:0007669"/>
    <property type="project" value="InterPro"/>
</dbReference>